<reference evidence="16 17" key="1">
    <citation type="journal article" date="2019" name="Proc. Natl. Acad. Sci. U.S.A.">
        <title>Regulatory changes in pterin and carotenoid genes underlie balanced color polymorphisms in the wall lizard.</title>
        <authorList>
            <person name="Andrade P."/>
            <person name="Pinho C."/>
            <person name="Perez I de Lanuza G."/>
            <person name="Afonso S."/>
            <person name="Brejcha J."/>
            <person name="Rubin C.J."/>
            <person name="Wallerman O."/>
            <person name="Pereira P."/>
            <person name="Sabatino S.J."/>
            <person name="Bellati A."/>
            <person name="Pellitteri-Rosa D."/>
            <person name="Bosakova Z."/>
            <person name="Bunikis I."/>
            <person name="Carretero M.A."/>
            <person name="Feiner N."/>
            <person name="Marsik P."/>
            <person name="Pauperio F."/>
            <person name="Salvi D."/>
            <person name="Soler L."/>
            <person name="While G.M."/>
            <person name="Uller T."/>
            <person name="Font E."/>
            <person name="Andersson L."/>
            <person name="Carneiro M."/>
        </authorList>
    </citation>
    <scope>NUCLEOTIDE SEQUENCE</scope>
</reference>
<dbReference type="InterPro" id="IPR036047">
    <property type="entry name" value="F-box-like_dom_sf"/>
</dbReference>
<dbReference type="FunFam" id="2.20.25.20:FF:000006">
    <property type="entry name" value="F-box only protein 5"/>
    <property type="match status" value="1"/>
</dbReference>
<keyword evidence="17" id="KW-1185">Reference proteome</keyword>
<dbReference type="GO" id="GO:0019901">
    <property type="term" value="F:protein kinase binding"/>
    <property type="evidence" value="ECO:0007669"/>
    <property type="project" value="Ensembl"/>
</dbReference>
<keyword evidence="12" id="KW-0131">Cell cycle</keyword>
<evidence type="ECO:0000256" key="6">
    <source>
        <dbReference type="ARBA" id="ARBA00022723"/>
    </source>
</evidence>
<dbReference type="GeneID" id="114594265"/>
<feature type="domain" description="ZBR-type" evidence="15">
    <location>
        <begin position="317"/>
        <end position="365"/>
    </location>
</feature>
<dbReference type="OMA" id="VVLSCMQ"/>
<evidence type="ECO:0000256" key="12">
    <source>
        <dbReference type="ARBA" id="ARBA00023306"/>
    </source>
</evidence>
<dbReference type="GO" id="GO:0045835">
    <property type="term" value="P:negative regulation of meiotic nuclear division"/>
    <property type="evidence" value="ECO:0007669"/>
    <property type="project" value="Ensembl"/>
</dbReference>
<evidence type="ECO:0000256" key="8">
    <source>
        <dbReference type="ARBA" id="ARBA00022776"/>
    </source>
</evidence>
<evidence type="ECO:0000256" key="2">
    <source>
        <dbReference type="ARBA" id="ARBA00004496"/>
    </source>
</evidence>
<dbReference type="Ensembl" id="ENSPMRT00000017190.1">
    <property type="protein sequence ID" value="ENSPMRP00000016104.1"/>
    <property type="gene ID" value="ENSPMRG00000010755.1"/>
</dbReference>
<dbReference type="SUPFAM" id="SSF81383">
    <property type="entry name" value="F-box domain"/>
    <property type="match status" value="1"/>
</dbReference>
<name>A0A670IXA9_PODMU</name>
<dbReference type="GO" id="GO:0010997">
    <property type="term" value="F:anaphase-promoting complex binding"/>
    <property type="evidence" value="ECO:0007669"/>
    <property type="project" value="Ensembl"/>
</dbReference>
<dbReference type="CTD" id="26271"/>
<keyword evidence="8" id="KW-0498">Mitosis</keyword>
<dbReference type="Pfam" id="PF00646">
    <property type="entry name" value="F-box"/>
    <property type="match status" value="1"/>
</dbReference>
<dbReference type="Proteomes" id="UP000472272">
    <property type="component" value="Chromosome 3"/>
</dbReference>
<dbReference type="GO" id="GO:0051301">
    <property type="term" value="P:cell division"/>
    <property type="evidence" value="ECO:0007669"/>
    <property type="project" value="UniProtKB-KW"/>
</dbReference>
<dbReference type="InterPro" id="IPR001810">
    <property type="entry name" value="F-box_dom"/>
</dbReference>
<dbReference type="AlphaFoldDB" id="A0A670IXA9"/>
<protein>
    <submittedName>
        <fullName evidence="16">F-box protein 5</fullName>
    </submittedName>
</protein>
<dbReference type="RefSeq" id="XP_028579533.1">
    <property type="nucleotide sequence ID" value="XM_028723700.1"/>
</dbReference>
<dbReference type="GO" id="GO:0001556">
    <property type="term" value="P:oocyte maturation"/>
    <property type="evidence" value="ECO:0007669"/>
    <property type="project" value="Ensembl"/>
</dbReference>
<dbReference type="GO" id="GO:1905322">
    <property type="term" value="P:positive regulation of mesenchymal stem cell migration"/>
    <property type="evidence" value="ECO:0007669"/>
    <property type="project" value="Ensembl"/>
</dbReference>
<dbReference type="Gene3D" id="2.20.25.20">
    <property type="match status" value="1"/>
</dbReference>
<evidence type="ECO:0000313" key="16">
    <source>
        <dbReference type="Ensembl" id="ENSPMRP00000016104.1"/>
    </source>
</evidence>
<evidence type="ECO:0000256" key="11">
    <source>
        <dbReference type="ARBA" id="ARBA00023242"/>
    </source>
</evidence>
<dbReference type="GO" id="GO:0016567">
    <property type="term" value="P:protein ubiquitination"/>
    <property type="evidence" value="ECO:0007669"/>
    <property type="project" value="UniProtKB-UniPathway"/>
</dbReference>
<feature type="region of interest" description="Disordered" evidence="14">
    <location>
        <begin position="360"/>
        <end position="390"/>
    </location>
</feature>
<reference evidence="16" key="2">
    <citation type="submission" date="2025-08" db="UniProtKB">
        <authorList>
            <consortium name="Ensembl"/>
        </authorList>
    </citation>
    <scope>IDENTIFICATION</scope>
</reference>
<dbReference type="PANTHER" id="PTHR15493">
    <property type="entry name" value="F-BOX ONLY PROTEIN 5 AND 43"/>
    <property type="match status" value="1"/>
</dbReference>
<keyword evidence="4" id="KW-0963">Cytoplasm</keyword>
<evidence type="ECO:0000256" key="10">
    <source>
        <dbReference type="ARBA" id="ARBA00022833"/>
    </source>
</evidence>
<dbReference type="GO" id="GO:0008284">
    <property type="term" value="P:positive regulation of cell population proliferation"/>
    <property type="evidence" value="ECO:0007669"/>
    <property type="project" value="Ensembl"/>
</dbReference>
<keyword evidence="10" id="KW-0862">Zinc</keyword>
<feature type="compositionally biased region" description="Basic residues" evidence="14">
    <location>
        <begin position="381"/>
        <end position="390"/>
    </location>
</feature>
<evidence type="ECO:0000256" key="4">
    <source>
        <dbReference type="ARBA" id="ARBA00022490"/>
    </source>
</evidence>
<evidence type="ECO:0000256" key="5">
    <source>
        <dbReference type="ARBA" id="ARBA00022618"/>
    </source>
</evidence>
<evidence type="ECO:0000256" key="9">
    <source>
        <dbReference type="ARBA" id="ARBA00022786"/>
    </source>
</evidence>
<gene>
    <name evidence="16" type="primary">FBXO5</name>
</gene>
<dbReference type="GO" id="GO:1990948">
    <property type="term" value="F:ubiquitin ligase inhibitor activity"/>
    <property type="evidence" value="ECO:0007669"/>
    <property type="project" value="Ensembl"/>
</dbReference>
<keyword evidence="6" id="KW-0479">Metal-binding</keyword>
<dbReference type="GO" id="GO:2000773">
    <property type="term" value="P:negative regulation of cellular senescence"/>
    <property type="evidence" value="ECO:0007669"/>
    <property type="project" value="Ensembl"/>
</dbReference>
<keyword evidence="11" id="KW-0539">Nucleus</keyword>
<comment type="pathway">
    <text evidence="3">Protein modification; protein ubiquitination.</text>
</comment>
<evidence type="ECO:0000259" key="15">
    <source>
        <dbReference type="PROSITE" id="PS51872"/>
    </source>
</evidence>
<dbReference type="OrthoDB" id="9984940at2759"/>
<dbReference type="GO" id="GO:0007057">
    <property type="term" value="P:spindle assembly involved in female meiosis I"/>
    <property type="evidence" value="ECO:0007669"/>
    <property type="project" value="Ensembl"/>
</dbReference>
<evidence type="ECO:0000256" key="14">
    <source>
        <dbReference type="SAM" id="MobiDB-lite"/>
    </source>
</evidence>
<dbReference type="GO" id="GO:0046785">
    <property type="term" value="P:microtubule polymerization"/>
    <property type="evidence" value="ECO:0007669"/>
    <property type="project" value="Ensembl"/>
</dbReference>
<dbReference type="GO" id="GO:0045841">
    <property type="term" value="P:negative regulation of mitotic metaphase/anaphase transition"/>
    <property type="evidence" value="ECO:0007669"/>
    <property type="project" value="Ensembl"/>
</dbReference>
<evidence type="ECO:0000256" key="1">
    <source>
        <dbReference type="ARBA" id="ARBA00004123"/>
    </source>
</evidence>
<organism evidence="16 17">
    <name type="scientific">Podarcis muralis</name>
    <name type="common">Wall lizard</name>
    <name type="synonym">Lacerta muralis</name>
    <dbReference type="NCBI Taxonomy" id="64176"/>
    <lineage>
        <taxon>Eukaryota</taxon>
        <taxon>Metazoa</taxon>
        <taxon>Chordata</taxon>
        <taxon>Craniata</taxon>
        <taxon>Vertebrata</taxon>
        <taxon>Euteleostomi</taxon>
        <taxon>Lepidosauria</taxon>
        <taxon>Squamata</taxon>
        <taxon>Bifurcata</taxon>
        <taxon>Unidentata</taxon>
        <taxon>Episquamata</taxon>
        <taxon>Laterata</taxon>
        <taxon>Lacertibaenia</taxon>
        <taxon>Lacertidae</taxon>
        <taxon>Podarcis</taxon>
    </lineage>
</organism>
<dbReference type="PANTHER" id="PTHR15493:SF8">
    <property type="entry name" value="F-BOX ONLY PROTEIN 5"/>
    <property type="match status" value="1"/>
</dbReference>
<dbReference type="GO" id="GO:0072687">
    <property type="term" value="C:meiotic spindle"/>
    <property type="evidence" value="ECO:0007669"/>
    <property type="project" value="Ensembl"/>
</dbReference>
<dbReference type="GO" id="GO:0070169">
    <property type="term" value="P:positive regulation of biomineral tissue development"/>
    <property type="evidence" value="ECO:0007669"/>
    <property type="project" value="Ensembl"/>
</dbReference>
<evidence type="ECO:0000313" key="17">
    <source>
        <dbReference type="Proteomes" id="UP000472272"/>
    </source>
</evidence>
<dbReference type="CDD" id="cd20364">
    <property type="entry name" value="BRcat_RBR_FBXO5"/>
    <property type="match status" value="1"/>
</dbReference>
<dbReference type="GO" id="GO:0005654">
    <property type="term" value="C:nucleoplasm"/>
    <property type="evidence" value="ECO:0007669"/>
    <property type="project" value="Ensembl"/>
</dbReference>
<reference evidence="16" key="3">
    <citation type="submission" date="2025-09" db="UniProtKB">
        <authorList>
            <consortium name="Ensembl"/>
        </authorList>
    </citation>
    <scope>IDENTIFICATION</scope>
</reference>
<keyword evidence="9" id="KW-0833">Ubl conjugation pathway</keyword>
<dbReference type="InterPro" id="IPR044064">
    <property type="entry name" value="ZF_ZBR"/>
</dbReference>
<dbReference type="KEGG" id="pmua:114594265"/>
<dbReference type="GO" id="GO:0006974">
    <property type="term" value="P:DNA damage response"/>
    <property type="evidence" value="ECO:0007669"/>
    <property type="project" value="Ensembl"/>
</dbReference>
<dbReference type="SUPFAM" id="SSF57850">
    <property type="entry name" value="RING/U-box"/>
    <property type="match status" value="1"/>
</dbReference>
<dbReference type="InterPro" id="IPR002867">
    <property type="entry name" value="IBR_dom"/>
</dbReference>
<dbReference type="UniPathway" id="UPA00143"/>
<evidence type="ECO:0000256" key="13">
    <source>
        <dbReference type="PROSITE-ProRule" id="PRU01220"/>
    </source>
</evidence>
<sequence>MKRDVNCYYVHCGHSPLKPGGTEKRSEELCIANYDKDFCKDCSKDYQKVFYSDLHNGSPKSVSIQSGEEPVHNNKENQEILWRHVQSVSEMDNGNEDSGYSSLLGNQHESTVHDDSMPLAGNISNTPNHHLNQRKNLLPVLHFEELVCSTLKKTSRRNPKTWALVLDKIVSKQNMEFRNLIGKKMGLDKLDILGELFHGKFSHLLASILKHLSYMDLINVAKVSTTWKKILQDDKWAFQMYNKALKLTLNNSVKASRQGDTREYALCREPLTHVQKVSAAQNSKKASRIKVDNQSSSSYSRYTQFSEVAMTLKNTESLKVCSYCGSPAKYDSHLQRATCIREGCGFDFCTKCLCSYHSAKDCSSGKSLKPSFKSGPLPGTKKSKQNLRRL</sequence>
<evidence type="ECO:0000256" key="7">
    <source>
        <dbReference type="ARBA" id="ARBA00022771"/>
    </source>
</evidence>
<keyword evidence="7 13" id="KW-0863">Zinc-finger</keyword>
<evidence type="ECO:0000256" key="3">
    <source>
        <dbReference type="ARBA" id="ARBA00004906"/>
    </source>
</evidence>
<keyword evidence="5" id="KW-0132">Cell division</keyword>
<dbReference type="GO" id="GO:0032876">
    <property type="term" value="P:negative regulation of DNA endoreduplication"/>
    <property type="evidence" value="ECO:0007669"/>
    <property type="project" value="Ensembl"/>
</dbReference>
<dbReference type="GO" id="GO:0016050">
    <property type="term" value="P:vesicle organization"/>
    <property type="evidence" value="ECO:0007669"/>
    <property type="project" value="Ensembl"/>
</dbReference>
<dbReference type="InterPro" id="IPR047147">
    <property type="entry name" value="FBX5_43"/>
</dbReference>
<dbReference type="Pfam" id="PF22191">
    <property type="entry name" value="IBR_1"/>
    <property type="match status" value="1"/>
</dbReference>
<dbReference type="GO" id="GO:0045669">
    <property type="term" value="P:positive regulation of osteoblast differentiation"/>
    <property type="evidence" value="ECO:0007669"/>
    <property type="project" value="Ensembl"/>
</dbReference>
<comment type="subcellular location">
    <subcellularLocation>
        <location evidence="2">Cytoplasm</location>
    </subcellularLocation>
    <subcellularLocation>
        <location evidence="1">Nucleus</location>
    </subcellularLocation>
</comment>
<proteinExistence type="predicted"/>
<dbReference type="GO" id="GO:0005737">
    <property type="term" value="C:cytoplasm"/>
    <property type="evidence" value="ECO:0007669"/>
    <property type="project" value="UniProtKB-SubCell"/>
</dbReference>
<dbReference type="GO" id="GO:0008270">
    <property type="term" value="F:zinc ion binding"/>
    <property type="evidence" value="ECO:0007669"/>
    <property type="project" value="UniProtKB-KW"/>
</dbReference>
<accession>A0A670IXA9</accession>
<dbReference type="GO" id="GO:0010971">
    <property type="term" value="P:positive regulation of G2/M transition of mitotic cell cycle"/>
    <property type="evidence" value="ECO:0007669"/>
    <property type="project" value="Ensembl"/>
</dbReference>
<dbReference type="PROSITE" id="PS51872">
    <property type="entry name" value="ZF_ZBR"/>
    <property type="match status" value="1"/>
</dbReference>
<dbReference type="GeneTree" id="ENSGT00530000063692"/>
<dbReference type="SMART" id="SM00647">
    <property type="entry name" value="IBR"/>
    <property type="match status" value="1"/>
</dbReference>